<evidence type="ECO:0000256" key="1">
    <source>
        <dbReference type="ARBA" id="ARBA00004141"/>
    </source>
</evidence>
<feature type="transmembrane region" description="Helical" evidence="8">
    <location>
        <begin position="635"/>
        <end position="655"/>
    </location>
</feature>
<feature type="transmembrane region" description="Helical" evidence="8">
    <location>
        <begin position="432"/>
        <end position="451"/>
    </location>
</feature>
<dbReference type="SUPFAM" id="SSF52266">
    <property type="entry name" value="SGNH hydrolase"/>
    <property type="match status" value="1"/>
</dbReference>
<feature type="transmembrane region" description="Helical" evidence="8">
    <location>
        <begin position="567"/>
        <end position="583"/>
    </location>
</feature>
<feature type="transmembrane region" description="Helical" evidence="8">
    <location>
        <begin position="603"/>
        <end position="623"/>
    </location>
</feature>
<evidence type="ECO:0000256" key="8">
    <source>
        <dbReference type="SAM" id="Phobius"/>
    </source>
</evidence>
<dbReference type="OrthoDB" id="1932925at2759"/>
<dbReference type="Proteomes" id="UP000677054">
    <property type="component" value="Unassembled WGS sequence"/>
</dbReference>
<keyword evidence="5 8" id="KW-1133">Transmembrane helix</keyword>
<feature type="transmembrane region" description="Helical" evidence="8">
    <location>
        <begin position="483"/>
        <end position="503"/>
    </location>
</feature>
<feature type="transmembrane region" description="Helical" evidence="8">
    <location>
        <begin position="733"/>
        <end position="750"/>
    </location>
</feature>
<keyword evidence="7" id="KW-0325">Glycoprotein</keyword>
<feature type="non-terminal residue" evidence="10">
    <location>
        <position position="1"/>
    </location>
</feature>
<dbReference type="GO" id="GO:0005794">
    <property type="term" value="C:Golgi apparatus"/>
    <property type="evidence" value="ECO:0007669"/>
    <property type="project" value="UniProtKB-ARBA"/>
</dbReference>
<keyword evidence="4 8" id="KW-0812">Transmembrane</keyword>
<proteinExistence type="inferred from homology"/>
<dbReference type="EMBL" id="LR899960">
    <property type="protein sequence ID" value="CAD7243519.1"/>
    <property type="molecule type" value="Genomic_DNA"/>
</dbReference>
<name>A0A7R9A5I4_9CRUS</name>
<organism evidence="10">
    <name type="scientific">Darwinula stevensoni</name>
    <dbReference type="NCBI Taxonomy" id="69355"/>
    <lineage>
        <taxon>Eukaryota</taxon>
        <taxon>Metazoa</taxon>
        <taxon>Ecdysozoa</taxon>
        <taxon>Arthropoda</taxon>
        <taxon>Crustacea</taxon>
        <taxon>Oligostraca</taxon>
        <taxon>Ostracoda</taxon>
        <taxon>Podocopa</taxon>
        <taxon>Podocopida</taxon>
        <taxon>Darwinulocopina</taxon>
        <taxon>Darwinuloidea</taxon>
        <taxon>Darwinulidae</taxon>
        <taxon>Darwinula</taxon>
    </lineage>
</organism>
<keyword evidence="6 8" id="KW-0472">Membrane</keyword>
<evidence type="ECO:0000313" key="10">
    <source>
        <dbReference type="EMBL" id="CAD7243519.1"/>
    </source>
</evidence>
<dbReference type="GO" id="GO:0016020">
    <property type="term" value="C:membrane"/>
    <property type="evidence" value="ECO:0007669"/>
    <property type="project" value="UniProtKB-SubCell"/>
</dbReference>
<evidence type="ECO:0000256" key="2">
    <source>
        <dbReference type="ARBA" id="ARBA00010666"/>
    </source>
</evidence>
<dbReference type="AlphaFoldDB" id="A0A7R9A5I4"/>
<feature type="transmembrane region" description="Helical" evidence="8">
    <location>
        <begin position="360"/>
        <end position="380"/>
    </location>
</feature>
<evidence type="ECO:0000256" key="6">
    <source>
        <dbReference type="ARBA" id="ARBA00023136"/>
    </source>
</evidence>
<feature type="transmembrane region" description="Helical" evidence="8">
    <location>
        <begin position="31"/>
        <end position="52"/>
    </location>
</feature>
<dbReference type="PANTHER" id="PTHR13533:SF1">
    <property type="entry name" value="N-ACETYLNEURAMINATE 9-O-ACETYLTRANSFERASE"/>
    <property type="match status" value="1"/>
</dbReference>
<evidence type="ECO:0000313" key="11">
    <source>
        <dbReference type="Proteomes" id="UP000677054"/>
    </source>
</evidence>
<dbReference type="GO" id="GO:0016740">
    <property type="term" value="F:transferase activity"/>
    <property type="evidence" value="ECO:0007669"/>
    <property type="project" value="UniProtKB-KW"/>
</dbReference>
<evidence type="ECO:0000256" key="7">
    <source>
        <dbReference type="ARBA" id="ARBA00023180"/>
    </source>
</evidence>
<reference evidence="10" key="1">
    <citation type="submission" date="2020-11" db="EMBL/GenBank/DDBJ databases">
        <authorList>
            <person name="Tran Van P."/>
        </authorList>
    </citation>
    <scope>NUCLEOTIDE SEQUENCE</scope>
</reference>
<evidence type="ECO:0000259" key="9">
    <source>
        <dbReference type="Pfam" id="PF07779"/>
    </source>
</evidence>
<feature type="transmembrane region" description="Helical" evidence="8">
    <location>
        <begin position="687"/>
        <end position="712"/>
    </location>
</feature>
<feature type="transmembrane region" description="Helical" evidence="8">
    <location>
        <begin position="392"/>
        <end position="412"/>
    </location>
</feature>
<keyword evidence="3" id="KW-0808">Transferase</keyword>
<feature type="transmembrane region" description="Helical" evidence="8">
    <location>
        <begin position="510"/>
        <end position="530"/>
    </location>
</feature>
<accession>A0A7R9A5I4</accession>
<sequence length="799" mass="92333">MTNEFNSPLPMPGIDSCKWLLSDGRFQGDKIWQPYGCMMHTYSTSLVLIFIIPKDTRMCLRYVGFWRESTQMAFVGDSRIRQVYLALISHISGQEEVLPEQKKHADTFYENHDMQVRVDFKWQANPDFKMLEVLQKWKEADNAPRIIVLGSATWAIKISNGSLDSLEEYKNNLSIIANAMSILGANGKRIIWMLQDPVIEEDLDPARKMITNEQIDLYNKGALEVLEKHKHIFVWSSSRLITQGLMASTQAEKSDGLHLSPLALKHDTQILLNLYCNDRMNYHDGTCCSSAEPVTTLQKLTLFTLIAFLALAVILFLVKQYTLLKGTRRHYSILPKTTTNGDLVQGRAELSNFTSTFEHYFPLFFSLGKAGVIMAYCFLCDRTNFFMKDNKAYVGLNFWLPIGYLFVVGIFFTEESKFTRILHRDQTDEWKGWMQLVILVYHVTGASKVIPIYMHIRIIVSAYLFLSGYGHFTYFWLKGDCSFIRFCKVMFRMNFLVVVLCLTMNRPYQFYYFVPLISFWYLVIYVFLVIPPQVFFERVFVTRPWKALFVTTDDDIHEWWFRWKLDRYSIAFGMVYAFAYQMAQRHNFLDDGNHSNLWSRGVALTVTFLSIIGLGGFSTFTLLCQSKPECNEIHSYIVFIPIVAFLLLRNISGVLRTQYSRFFAWFGQISLELFVIQYHIWLAADTYGVLVLLPGFPVANILLTSFLFVCAAHEMHSITNALVPYVVPEDWKYTLRNVLIFILILIPIGIHDGIWHSFQDIHIPILVTHSIPHSQALPRLSSAWDLSQVPSPSPALALP</sequence>
<evidence type="ECO:0000256" key="5">
    <source>
        <dbReference type="ARBA" id="ARBA00022989"/>
    </source>
</evidence>
<feature type="transmembrane region" description="Helical" evidence="8">
    <location>
        <begin position="458"/>
        <end position="477"/>
    </location>
</feature>
<dbReference type="GO" id="GO:0005975">
    <property type="term" value="P:carbohydrate metabolic process"/>
    <property type="evidence" value="ECO:0007669"/>
    <property type="project" value="UniProtKB-ARBA"/>
</dbReference>
<feature type="transmembrane region" description="Helical" evidence="8">
    <location>
        <begin position="662"/>
        <end position="681"/>
    </location>
</feature>
<keyword evidence="11" id="KW-1185">Reference proteome</keyword>
<dbReference type="Pfam" id="PF07779">
    <property type="entry name" value="Cas1_AcylT"/>
    <property type="match status" value="1"/>
</dbReference>
<comment type="similarity">
    <text evidence="2">Belongs to the PC-esterase family. CASD1 subfamily.</text>
</comment>
<comment type="subcellular location">
    <subcellularLocation>
        <location evidence="1">Membrane</location>
        <topology evidence="1">Multi-pass membrane protein</topology>
    </subcellularLocation>
</comment>
<gene>
    <name evidence="10" type="ORF">DSTB1V02_LOCUS3437</name>
</gene>
<dbReference type="EMBL" id="CAJPEV010000443">
    <property type="protein sequence ID" value="CAG0885358.1"/>
    <property type="molecule type" value="Genomic_DNA"/>
</dbReference>
<evidence type="ECO:0000256" key="4">
    <source>
        <dbReference type="ARBA" id="ARBA00022692"/>
    </source>
</evidence>
<dbReference type="InterPro" id="IPR012419">
    <property type="entry name" value="Cas1_AcylTrans_dom"/>
</dbReference>
<evidence type="ECO:0000256" key="3">
    <source>
        <dbReference type="ARBA" id="ARBA00022679"/>
    </source>
</evidence>
<feature type="transmembrane region" description="Helical" evidence="8">
    <location>
        <begin position="300"/>
        <end position="318"/>
    </location>
</feature>
<protein>
    <recommendedName>
        <fullName evidence="9">Cas1p 10 TM acyl transferase domain-containing protein</fullName>
    </recommendedName>
</protein>
<dbReference type="PANTHER" id="PTHR13533">
    <property type="entry name" value="N-ACETYLNEURAMINATE 9-O-ACETYLTRANSFERASE"/>
    <property type="match status" value="1"/>
</dbReference>
<feature type="domain" description="Cas1p 10 TM acyl transferase" evidence="9">
    <location>
        <begin position="280"/>
        <end position="534"/>
    </location>
</feature>